<evidence type="ECO:0000256" key="2">
    <source>
        <dbReference type="ARBA" id="ARBA00023027"/>
    </source>
</evidence>
<dbReference type="Pfam" id="PF02866">
    <property type="entry name" value="Ldh_1_C"/>
    <property type="match status" value="1"/>
</dbReference>
<protein>
    <recommendedName>
        <fullName evidence="4">Lactate/malate dehydrogenase C-terminal domain-containing protein</fullName>
    </recommendedName>
</protein>
<dbReference type="Gene3D" id="3.90.110.10">
    <property type="entry name" value="Lactate dehydrogenase/glycoside hydrolase, family 4, C-terminal"/>
    <property type="match status" value="1"/>
</dbReference>
<evidence type="ECO:0000313" key="5">
    <source>
        <dbReference type="EMBL" id="KAF6090921.1"/>
    </source>
</evidence>
<gene>
    <name evidence="5" type="ORF">HJG60_012266</name>
</gene>
<dbReference type="SUPFAM" id="SSF56327">
    <property type="entry name" value="LDH C-terminal domain-like"/>
    <property type="match status" value="1"/>
</dbReference>
<sequence length="156" mass="17029">MSCIISNPVNSTILITTEVFKKHDIYDPNKISGVTTLDVVRINAFVAELKGLDAAGVNVSVTGSCAGKTIIPLISQCTPKVDFPQDPMAPSLGKTRRPAQRWSRLKLEKALPSCPWHMLGPSLSFPLCKQSTDRKELLSTPLSPKKRTVPISPHHC</sequence>
<dbReference type="Proteomes" id="UP000664940">
    <property type="component" value="Unassembled WGS sequence"/>
</dbReference>
<dbReference type="AlphaFoldDB" id="A0A834DRM9"/>
<organism evidence="5 6">
    <name type="scientific">Phyllostomus discolor</name>
    <name type="common">pale spear-nosed bat</name>
    <dbReference type="NCBI Taxonomy" id="89673"/>
    <lineage>
        <taxon>Eukaryota</taxon>
        <taxon>Metazoa</taxon>
        <taxon>Chordata</taxon>
        <taxon>Craniata</taxon>
        <taxon>Vertebrata</taxon>
        <taxon>Euteleostomi</taxon>
        <taxon>Mammalia</taxon>
        <taxon>Eutheria</taxon>
        <taxon>Laurasiatheria</taxon>
        <taxon>Chiroptera</taxon>
        <taxon>Yangochiroptera</taxon>
        <taxon>Phyllostomidae</taxon>
        <taxon>Phyllostominae</taxon>
        <taxon>Phyllostomus</taxon>
    </lineage>
</organism>
<name>A0A834DRM9_9CHIR</name>
<accession>A0A834DRM9</accession>
<dbReference type="GO" id="GO:0006099">
    <property type="term" value="P:tricarboxylic acid cycle"/>
    <property type="evidence" value="ECO:0007669"/>
    <property type="project" value="TreeGrafter"/>
</dbReference>
<evidence type="ECO:0000256" key="1">
    <source>
        <dbReference type="ARBA" id="ARBA00023002"/>
    </source>
</evidence>
<dbReference type="GO" id="GO:0030060">
    <property type="term" value="F:L-malate dehydrogenase (NAD+) activity"/>
    <property type="evidence" value="ECO:0007669"/>
    <property type="project" value="TreeGrafter"/>
</dbReference>
<keyword evidence="1" id="KW-0560">Oxidoreductase</keyword>
<keyword evidence="2" id="KW-0520">NAD</keyword>
<feature type="region of interest" description="Disordered" evidence="3">
    <location>
        <begin position="136"/>
        <end position="156"/>
    </location>
</feature>
<dbReference type="GO" id="GO:0005739">
    <property type="term" value="C:mitochondrion"/>
    <property type="evidence" value="ECO:0007669"/>
    <property type="project" value="TreeGrafter"/>
</dbReference>
<dbReference type="PANTHER" id="PTHR11540:SF16">
    <property type="entry name" value="MALATE DEHYDROGENASE, MITOCHONDRIAL"/>
    <property type="match status" value="1"/>
</dbReference>
<dbReference type="EMBL" id="JABVXQ010000009">
    <property type="protein sequence ID" value="KAF6090921.1"/>
    <property type="molecule type" value="Genomic_DNA"/>
</dbReference>
<dbReference type="InterPro" id="IPR022383">
    <property type="entry name" value="Lactate/malate_DH_C"/>
</dbReference>
<reference evidence="5 6" key="1">
    <citation type="journal article" date="2020" name="Nature">
        <title>Six reference-quality genomes reveal evolution of bat adaptations.</title>
        <authorList>
            <person name="Jebb D."/>
            <person name="Huang Z."/>
            <person name="Pippel M."/>
            <person name="Hughes G.M."/>
            <person name="Lavrichenko K."/>
            <person name="Devanna P."/>
            <person name="Winkler S."/>
            <person name="Jermiin L.S."/>
            <person name="Skirmuntt E.C."/>
            <person name="Katzourakis A."/>
            <person name="Burkitt-Gray L."/>
            <person name="Ray D.A."/>
            <person name="Sullivan K.A.M."/>
            <person name="Roscito J.G."/>
            <person name="Kirilenko B.M."/>
            <person name="Davalos L.M."/>
            <person name="Corthals A.P."/>
            <person name="Power M.L."/>
            <person name="Jones G."/>
            <person name="Ransome R.D."/>
            <person name="Dechmann D.K.N."/>
            <person name="Locatelli A.G."/>
            <person name="Puechmaille S.J."/>
            <person name="Fedrigo O."/>
            <person name="Jarvis E.D."/>
            <person name="Hiller M."/>
            <person name="Vernes S.C."/>
            <person name="Myers E.W."/>
            <person name="Teeling E.C."/>
        </authorList>
    </citation>
    <scope>NUCLEOTIDE SEQUENCE [LARGE SCALE GENOMIC DNA]</scope>
    <source>
        <strain evidence="5">Bat1K_MPI-CBG_1</strain>
    </source>
</reference>
<feature type="compositionally biased region" description="Basic residues" evidence="3">
    <location>
        <begin position="144"/>
        <end position="156"/>
    </location>
</feature>
<feature type="domain" description="Lactate/malate dehydrogenase C-terminal" evidence="4">
    <location>
        <begin position="35"/>
        <end position="87"/>
    </location>
</feature>
<evidence type="ECO:0000256" key="3">
    <source>
        <dbReference type="SAM" id="MobiDB-lite"/>
    </source>
</evidence>
<dbReference type="PANTHER" id="PTHR11540">
    <property type="entry name" value="MALATE AND LACTATE DEHYDROGENASE"/>
    <property type="match status" value="1"/>
</dbReference>
<dbReference type="Gene3D" id="3.40.50.720">
    <property type="entry name" value="NAD(P)-binding Rossmann-like Domain"/>
    <property type="match status" value="1"/>
</dbReference>
<proteinExistence type="predicted"/>
<evidence type="ECO:0000313" key="6">
    <source>
        <dbReference type="Proteomes" id="UP000664940"/>
    </source>
</evidence>
<evidence type="ECO:0000259" key="4">
    <source>
        <dbReference type="Pfam" id="PF02866"/>
    </source>
</evidence>
<comment type="caution">
    <text evidence="5">The sequence shown here is derived from an EMBL/GenBank/DDBJ whole genome shotgun (WGS) entry which is preliminary data.</text>
</comment>
<dbReference type="InterPro" id="IPR015955">
    <property type="entry name" value="Lactate_DH/Glyco_Ohase_4_C"/>
</dbReference>